<comment type="similarity">
    <text evidence="2">Belongs to the ERF4 family.</text>
</comment>
<evidence type="ECO:0000256" key="6">
    <source>
        <dbReference type="ARBA" id="ARBA00023136"/>
    </source>
</evidence>
<dbReference type="InterPro" id="IPR019383">
    <property type="entry name" value="Golgin_A_7/ERF4"/>
</dbReference>
<evidence type="ECO:0000256" key="1">
    <source>
        <dbReference type="ARBA" id="ARBA00004406"/>
    </source>
</evidence>
<dbReference type="PANTHER" id="PTHR13254">
    <property type="entry name" value="GOLGI AUTOANTIGEN, GOLGIN SUBFAMILY A, 7"/>
    <property type="match status" value="1"/>
</dbReference>
<reference evidence="9" key="1">
    <citation type="submission" date="2022-11" db="UniProtKB">
        <authorList>
            <consortium name="WormBaseParasite"/>
        </authorList>
    </citation>
    <scope>IDENTIFICATION</scope>
</reference>
<keyword evidence="6" id="KW-0472">Membrane</keyword>
<protein>
    <recommendedName>
        <fullName evidence="4">Ras modification protein ERF4</fullName>
    </recommendedName>
</protein>
<comment type="subcellular location">
    <subcellularLocation>
        <location evidence="1">Endoplasmic reticulum membrane</location>
        <topology evidence="1">Peripheral membrane protein</topology>
    </subcellularLocation>
</comment>
<evidence type="ECO:0000256" key="5">
    <source>
        <dbReference type="ARBA" id="ARBA00022824"/>
    </source>
</evidence>
<feature type="domain" description="Golgin subfamily A member 7/ERF4" evidence="7">
    <location>
        <begin position="2"/>
        <end position="95"/>
    </location>
</feature>
<name>A0A914ZAD1_9BILA</name>
<evidence type="ECO:0000256" key="2">
    <source>
        <dbReference type="ARBA" id="ARBA00007732"/>
    </source>
</evidence>
<dbReference type="Pfam" id="PF10256">
    <property type="entry name" value="Erf4"/>
    <property type="match status" value="1"/>
</dbReference>
<organism evidence="8 9">
    <name type="scientific">Panagrolaimus superbus</name>
    <dbReference type="NCBI Taxonomy" id="310955"/>
    <lineage>
        <taxon>Eukaryota</taxon>
        <taxon>Metazoa</taxon>
        <taxon>Ecdysozoa</taxon>
        <taxon>Nematoda</taxon>
        <taxon>Chromadorea</taxon>
        <taxon>Rhabditida</taxon>
        <taxon>Tylenchina</taxon>
        <taxon>Panagrolaimomorpha</taxon>
        <taxon>Panagrolaimoidea</taxon>
        <taxon>Panagrolaimidae</taxon>
        <taxon>Panagrolaimus</taxon>
    </lineage>
</organism>
<evidence type="ECO:0000313" key="8">
    <source>
        <dbReference type="Proteomes" id="UP000887577"/>
    </source>
</evidence>
<dbReference type="Proteomes" id="UP000887577">
    <property type="component" value="Unplaced"/>
</dbReference>
<keyword evidence="5" id="KW-0256">Endoplasmic reticulum</keyword>
<proteinExistence type="inferred from homology"/>
<dbReference type="PANTHER" id="PTHR13254:SF0">
    <property type="entry name" value="GOLGIN SUBFAMILY A MEMBER 7_ERF4 DOMAIN-CONTAINING PROTEIN"/>
    <property type="match status" value="1"/>
</dbReference>
<evidence type="ECO:0000256" key="4">
    <source>
        <dbReference type="ARBA" id="ARBA00018463"/>
    </source>
</evidence>
<accession>A0A914ZAD1</accession>
<dbReference type="WBParaSite" id="PSU_v2.g9281.t1">
    <property type="protein sequence ID" value="PSU_v2.g9281.t1"/>
    <property type="gene ID" value="PSU_v2.g9281"/>
</dbReference>
<dbReference type="AlphaFoldDB" id="A0A914ZAD1"/>
<dbReference type="GO" id="GO:0005789">
    <property type="term" value="C:endoplasmic reticulum membrane"/>
    <property type="evidence" value="ECO:0007669"/>
    <property type="project" value="UniProtKB-SubCell"/>
</dbReference>
<dbReference type="GO" id="GO:0006612">
    <property type="term" value="P:protein targeting to membrane"/>
    <property type="evidence" value="ECO:0007669"/>
    <property type="project" value="TreeGrafter"/>
</dbReference>
<evidence type="ECO:0000256" key="3">
    <source>
        <dbReference type="ARBA" id="ARBA00011396"/>
    </source>
</evidence>
<keyword evidence="8" id="KW-1185">Reference proteome</keyword>
<dbReference type="GO" id="GO:0002178">
    <property type="term" value="C:palmitoyltransferase complex"/>
    <property type="evidence" value="ECO:0007669"/>
    <property type="project" value="TreeGrafter"/>
</dbReference>
<evidence type="ECO:0000313" key="9">
    <source>
        <dbReference type="WBParaSite" id="PSU_v2.g9281.t1"/>
    </source>
</evidence>
<sequence length="122" mass="13936">MPVQLEGIIDYRIYEETITAVNALFAEVEEVCLGSMLETFVSCGTCYINRYFVPTRYEKQMVKIRQYIDDRNKSVLIRSGICITDPMERGLRVLEISLLSTGQVTAQVVTQFTKQPSTIEEV</sequence>
<evidence type="ECO:0000259" key="7">
    <source>
        <dbReference type="Pfam" id="PF10256"/>
    </source>
</evidence>
<comment type="subunit">
    <text evidence="3">Interacts with ERF2.</text>
</comment>
<dbReference type="InterPro" id="IPR051371">
    <property type="entry name" value="Ras_palmitoyltransferase"/>
</dbReference>